<keyword evidence="2" id="KW-1185">Reference proteome</keyword>
<gene>
    <name evidence="1" type="ORF">AV530_014604</name>
</gene>
<proteinExistence type="predicted"/>
<evidence type="ECO:0000313" key="1">
    <source>
        <dbReference type="EMBL" id="OPJ82113.1"/>
    </source>
</evidence>
<sequence length="69" mass="7497">MPKGSPKCCPHVSLWLPPSGNPCSPRSQQLLPHTKELKAASSRAPALLLPKCVPPVKEEEAEAELSWEL</sequence>
<protein>
    <submittedName>
        <fullName evidence="1">Uncharacterized protein</fullName>
    </submittedName>
</protein>
<comment type="caution">
    <text evidence="1">The sequence shown here is derived from an EMBL/GenBank/DDBJ whole genome shotgun (WGS) entry which is preliminary data.</text>
</comment>
<dbReference type="EMBL" id="LSYS01003958">
    <property type="protein sequence ID" value="OPJ82113.1"/>
    <property type="molecule type" value="Genomic_DNA"/>
</dbReference>
<dbReference type="Proteomes" id="UP000190648">
    <property type="component" value="Unassembled WGS sequence"/>
</dbReference>
<organism evidence="1 2">
    <name type="scientific">Patagioenas fasciata monilis</name>
    <dbReference type="NCBI Taxonomy" id="372326"/>
    <lineage>
        <taxon>Eukaryota</taxon>
        <taxon>Metazoa</taxon>
        <taxon>Chordata</taxon>
        <taxon>Craniata</taxon>
        <taxon>Vertebrata</taxon>
        <taxon>Euteleostomi</taxon>
        <taxon>Archelosauria</taxon>
        <taxon>Archosauria</taxon>
        <taxon>Dinosauria</taxon>
        <taxon>Saurischia</taxon>
        <taxon>Theropoda</taxon>
        <taxon>Coelurosauria</taxon>
        <taxon>Aves</taxon>
        <taxon>Neognathae</taxon>
        <taxon>Neoaves</taxon>
        <taxon>Columbimorphae</taxon>
        <taxon>Columbiformes</taxon>
        <taxon>Columbidae</taxon>
        <taxon>Patagioenas</taxon>
    </lineage>
</organism>
<evidence type="ECO:0000313" key="2">
    <source>
        <dbReference type="Proteomes" id="UP000190648"/>
    </source>
</evidence>
<name>A0A1V4KCL8_PATFA</name>
<dbReference type="AlphaFoldDB" id="A0A1V4KCL8"/>
<accession>A0A1V4KCL8</accession>
<reference evidence="1 2" key="1">
    <citation type="submission" date="2016-02" db="EMBL/GenBank/DDBJ databases">
        <title>Band-tailed pigeon sequencing and assembly.</title>
        <authorList>
            <person name="Soares A.E."/>
            <person name="Novak B.J."/>
            <person name="Rice E.S."/>
            <person name="O'Connell B."/>
            <person name="Chang D."/>
            <person name="Weber S."/>
            <person name="Shapiro B."/>
        </authorList>
    </citation>
    <scope>NUCLEOTIDE SEQUENCE [LARGE SCALE GENOMIC DNA]</scope>
    <source>
        <strain evidence="1">BTP2013</strain>
        <tissue evidence="1">Blood</tissue>
    </source>
</reference>